<feature type="region of interest" description="Disordered" evidence="1">
    <location>
        <begin position="1"/>
        <end position="23"/>
    </location>
</feature>
<keyword evidence="3" id="KW-1185">Reference proteome</keyword>
<dbReference type="AlphaFoldDB" id="A0A8J2FS00"/>
<sequence length="230" mass="25917">MTLFPAHAKSLASQCRRTSPRSSRRRQLWLTDWSQLMQLKANRVPSVMAAKNIAQALSDRTRRENRVASAKEVVAEIPKTVAQRADPVTLGSRSVGAIVCLQADKYFWEYGVDPQAGFWWKRKETNRIPKEEAIDRWYLLQSPLSSGSFARKAPHSLSATRRGWNRPFPSSKSPGSPSCLSWARGDPSPQSHRDLFPRLLAHRPPPNPIDLERLPRTSRPNPLVAFTASA</sequence>
<feature type="region of interest" description="Disordered" evidence="1">
    <location>
        <begin position="160"/>
        <end position="230"/>
    </location>
</feature>
<proteinExistence type="predicted"/>
<dbReference type="EMBL" id="CAJNOB010000004">
    <property type="protein sequence ID" value="CAF0692412.1"/>
    <property type="molecule type" value="Genomic_DNA"/>
</dbReference>
<organism evidence="2 3">
    <name type="scientific">Candidatus Methylacidithermus pantelleriae</name>
    <dbReference type="NCBI Taxonomy" id="2744239"/>
    <lineage>
        <taxon>Bacteria</taxon>
        <taxon>Pseudomonadati</taxon>
        <taxon>Verrucomicrobiota</taxon>
        <taxon>Methylacidiphilae</taxon>
        <taxon>Methylacidiphilales</taxon>
        <taxon>Methylacidiphilaceae</taxon>
        <taxon>Candidatus Methylacidithermus</taxon>
    </lineage>
</organism>
<evidence type="ECO:0000256" key="1">
    <source>
        <dbReference type="SAM" id="MobiDB-lite"/>
    </source>
</evidence>
<evidence type="ECO:0000313" key="3">
    <source>
        <dbReference type="Proteomes" id="UP000663859"/>
    </source>
</evidence>
<evidence type="ECO:0000313" key="2">
    <source>
        <dbReference type="EMBL" id="CAF0692412.1"/>
    </source>
</evidence>
<comment type="caution">
    <text evidence="2">The sequence shown here is derived from an EMBL/GenBank/DDBJ whole genome shotgun (WGS) entry which is preliminary data.</text>
</comment>
<accession>A0A8J2FS00</accession>
<dbReference type="Proteomes" id="UP000663859">
    <property type="component" value="Unassembled WGS sequence"/>
</dbReference>
<name>A0A8J2FS00_9BACT</name>
<reference evidence="2" key="1">
    <citation type="submission" date="2021-02" db="EMBL/GenBank/DDBJ databases">
        <authorList>
            <person name="Cremers G."/>
            <person name="Picone N."/>
        </authorList>
    </citation>
    <scope>NUCLEOTIDE SEQUENCE</scope>
    <source>
        <strain evidence="2">PQ17</strain>
    </source>
</reference>
<feature type="compositionally biased region" description="Low complexity" evidence="1">
    <location>
        <begin position="167"/>
        <end position="181"/>
    </location>
</feature>
<protein>
    <submittedName>
        <fullName evidence="2">Uncharacterized protein</fullName>
    </submittedName>
</protein>
<gene>
    <name evidence="2" type="ORF">MPNT_120009</name>
</gene>